<dbReference type="Proteomes" id="UP001300692">
    <property type="component" value="Unassembled WGS sequence"/>
</dbReference>
<dbReference type="EMBL" id="JAOYOD010000001">
    <property type="protein sequence ID" value="MCV9388862.1"/>
    <property type="molecule type" value="Genomic_DNA"/>
</dbReference>
<dbReference type="PROSITE" id="PS51257">
    <property type="entry name" value="PROKAR_LIPOPROTEIN"/>
    <property type="match status" value="1"/>
</dbReference>
<sequence>MKTNLFLVGLLTLSVLFTSCSEDDGQLPPRGTLEEYIAANDVSDYTMTDSGMYFKVAQEGEGSSISTIDVVNFYTQIFTMDGNLVYDGFKADELWKTSTDEDAVYVPAMIDALLMSSLQDSVVLLAPSELAYGEYGAGSTIRPNEDLMIIMKPVSVDMSIEDYVIENEIVNLAYSNTGLFYSIDDDPGEGATPETGQSVTLNYVGKTLDGVEFDKSGTTPLTFIIGEGRVIEGFDEGVAFFKKGQTGTLYIPYWLAYGNVPVSDKVGAYENLIFEIEVLDIR</sequence>
<evidence type="ECO:0000256" key="1">
    <source>
        <dbReference type="ARBA" id="ARBA00000971"/>
    </source>
</evidence>
<evidence type="ECO:0000256" key="6">
    <source>
        <dbReference type="RuleBase" id="RU003915"/>
    </source>
</evidence>
<keyword evidence="3 5" id="KW-0697">Rotamase</keyword>
<dbReference type="InterPro" id="IPR001179">
    <property type="entry name" value="PPIase_FKBP_dom"/>
</dbReference>
<evidence type="ECO:0000313" key="8">
    <source>
        <dbReference type="EMBL" id="MCV9388862.1"/>
    </source>
</evidence>
<evidence type="ECO:0000256" key="3">
    <source>
        <dbReference type="ARBA" id="ARBA00023110"/>
    </source>
</evidence>
<dbReference type="SUPFAM" id="SSF54534">
    <property type="entry name" value="FKBP-like"/>
    <property type="match status" value="2"/>
</dbReference>
<evidence type="ECO:0000259" key="7">
    <source>
        <dbReference type="PROSITE" id="PS50059"/>
    </source>
</evidence>
<evidence type="ECO:0000256" key="4">
    <source>
        <dbReference type="ARBA" id="ARBA00023235"/>
    </source>
</evidence>
<gene>
    <name evidence="8" type="ORF">N7U62_19450</name>
</gene>
<evidence type="ECO:0000313" key="9">
    <source>
        <dbReference type="Proteomes" id="UP001300692"/>
    </source>
</evidence>
<comment type="catalytic activity">
    <reaction evidence="1 5 6">
        <text>[protein]-peptidylproline (omega=180) = [protein]-peptidylproline (omega=0)</text>
        <dbReference type="Rhea" id="RHEA:16237"/>
        <dbReference type="Rhea" id="RHEA-COMP:10747"/>
        <dbReference type="Rhea" id="RHEA-COMP:10748"/>
        <dbReference type="ChEBI" id="CHEBI:83833"/>
        <dbReference type="ChEBI" id="CHEBI:83834"/>
        <dbReference type="EC" id="5.2.1.8"/>
    </reaction>
</comment>
<organism evidence="8 9">
    <name type="scientific">Reichenbachiella ulvae</name>
    <dbReference type="NCBI Taxonomy" id="2980104"/>
    <lineage>
        <taxon>Bacteria</taxon>
        <taxon>Pseudomonadati</taxon>
        <taxon>Bacteroidota</taxon>
        <taxon>Cytophagia</taxon>
        <taxon>Cytophagales</taxon>
        <taxon>Reichenbachiellaceae</taxon>
        <taxon>Reichenbachiella</taxon>
    </lineage>
</organism>
<dbReference type="GO" id="GO:0003755">
    <property type="term" value="F:peptidyl-prolyl cis-trans isomerase activity"/>
    <property type="evidence" value="ECO:0007669"/>
    <property type="project" value="UniProtKB-EC"/>
</dbReference>
<dbReference type="RefSeq" id="WP_264139751.1">
    <property type="nucleotide sequence ID" value="NZ_JAOYOD010000001.1"/>
</dbReference>
<comment type="caution">
    <text evidence="8">The sequence shown here is derived from an EMBL/GenBank/DDBJ whole genome shotgun (WGS) entry which is preliminary data.</text>
</comment>
<dbReference type="EC" id="5.2.1.8" evidence="6"/>
<feature type="domain" description="PPIase FKBP-type" evidence="7">
    <location>
        <begin position="196"/>
        <end position="282"/>
    </location>
</feature>
<accession>A0ABT3CYX9</accession>
<name>A0ABT3CYX9_9BACT</name>
<dbReference type="PANTHER" id="PTHR43811">
    <property type="entry name" value="FKBP-TYPE PEPTIDYL-PROLYL CIS-TRANS ISOMERASE FKPA"/>
    <property type="match status" value="1"/>
</dbReference>
<dbReference type="PANTHER" id="PTHR43811:SF19">
    <property type="entry name" value="39 KDA FK506-BINDING NUCLEAR PROTEIN"/>
    <property type="match status" value="1"/>
</dbReference>
<keyword evidence="4 5" id="KW-0413">Isomerase</keyword>
<comment type="similarity">
    <text evidence="2 6">Belongs to the FKBP-type PPIase family.</text>
</comment>
<evidence type="ECO:0000256" key="2">
    <source>
        <dbReference type="ARBA" id="ARBA00006577"/>
    </source>
</evidence>
<dbReference type="InterPro" id="IPR046357">
    <property type="entry name" value="PPIase_dom_sf"/>
</dbReference>
<protein>
    <recommendedName>
        <fullName evidence="6">Peptidyl-prolyl cis-trans isomerase</fullName>
        <ecNumber evidence="6">5.2.1.8</ecNumber>
    </recommendedName>
</protein>
<reference evidence="8 9" key="1">
    <citation type="submission" date="2022-10" db="EMBL/GenBank/DDBJ databases">
        <title>Comparative genomics and taxonomic characterization of three novel marine species of genus Reichenbachiella exhibiting antioxidant and polysaccharide degradation activities.</title>
        <authorList>
            <person name="Muhammad N."/>
            <person name="Lee Y.-J."/>
            <person name="Ko J."/>
            <person name="Kim S.-G."/>
        </authorList>
    </citation>
    <scope>NUCLEOTIDE SEQUENCE [LARGE SCALE GENOMIC DNA]</scope>
    <source>
        <strain evidence="8 9">ABR2-5</strain>
    </source>
</reference>
<dbReference type="Gene3D" id="3.10.50.40">
    <property type="match status" value="2"/>
</dbReference>
<evidence type="ECO:0000256" key="5">
    <source>
        <dbReference type="PROSITE-ProRule" id="PRU00277"/>
    </source>
</evidence>
<dbReference type="PROSITE" id="PS50059">
    <property type="entry name" value="FKBP_PPIASE"/>
    <property type="match status" value="1"/>
</dbReference>
<proteinExistence type="inferred from homology"/>
<dbReference type="Pfam" id="PF00254">
    <property type="entry name" value="FKBP_C"/>
    <property type="match status" value="1"/>
</dbReference>
<keyword evidence="9" id="KW-1185">Reference proteome</keyword>